<comment type="similarity">
    <text evidence="1">Belongs to the tannase family.</text>
</comment>
<keyword evidence="3" id="KW-0479">Metal-binding</keyword>
<dbReference type="Pfam" id="PF07519">
    <property type="entry name" value="Tannase"/>
    <property type="match status" value="2"/>
</dbReference>
<evidence type="ECO:0000256" key="5">
    <source>
        <dbReference type="ARBA" id="ARBA00022801"/>
    </source>
</evidence>
<evidence type="ECO:0000256" key="7">
    <source>
        <dbReference type="ARBA" id="ARBA00023157"/>
    </source>
</evidence>
<dbReference type="Proteomes" id="UP001597115">
    <property type="component" value="Unassembled WGS sequence"/>
</dbReference>
<reference evidence="10" key="1">
    <citation type="journal article" date="2019" name="Int. J. Syst. Evol. Microbiol.">
        <title>The Global Catalogue of Microorganisms (GCM) 10K type strain sequencing project: providing services to taxonomists for standard genome sequencing and annotation.</title>
        <authorList>
            <consortium name="The Broad Institute Genomics Platform"/>
            <consortium name="The Broad Institute Genome Sequencing Center for Infectious Disease"/>
            <person name="Wu L."/>
            <person name="Ma J."/>
        </authorList>
    </citation>
    <scope>NUCLEOTIDE SEQUENCE [LARGE SCALE GENOMIC DNA]</scope>
    <source>
        <strain evidence="10">CGMCC 1.16275</strain>
    </source>
</reference>
<keyword evidence="6" id="KW-0106">Calcium</keyword>
<evidence type="ECO:0000256" key="2">
    <source>
        <dbReference type="ARBA" id="ARBA00022487"/>
    </source>
</evidence>
<dbReference type="InterPro" id="IPR029058">
    <property type="entry name" value="AB_hydrolase_fold"/>
</dbReference>
<keyword evidence="10" id="KW-1185">Reference proteome</keyword>
<evidence type="ECO:0000256" key="3">
    <source>
        <dbReference type="ARBA" id="ARBA00022723"/>
    </source>
</evidence>
<evidence type="ECO:0000313" key="10">
    <source>
        <dbReference type="Proteomes" id="UP001597115"/>
    </source>
</evidence>
<dbReference type="RefSeq" id="WP_380887819.1">
    <property type="nucleotide sequence ID" value="NZ_JBHUDY010000001.1"/>
</dbReference>
<dbReference type="EMBL" id="JBHUDY010000001">
    <property type="protein sequence ID" value="MFD1611317.1"/>
    <property type="molecule type" value="Genomic_DNA"/>
</dbReference>
<evidence type="ECO:0000313" key="9">
    <source>
        <dbReference type="EMBL" id="MFD1611317.1"/>
    </source>
</evidence>
<dbReference type="InterPro" id="IPR011118">
    <property type="entry name" value="Tannase/feruloyl_esterase"/>
</dbReference>
<protein>
    <submittedName>
        <fullName evidence="9">Tannase/feruloyl esterase family alpha/beta hydrolase</fullName>
    </submittedName>
</protein>
<dbReference type="PANTHER" id="PTHR33938">
    <property type="entry name" value="FERULOYL ESTERASE B-RELATED"/>
    <property type="match status" value="1"/>
</dbReference>
<evidence type="ECO:0000256" key="1">
    <source>
        <dbReference type="ARBA" id="ARBA00006249"/>
    </source>
</evidence>
<dbReference type="SUPFAM" id="SSF53474">
    <property type="entry name" value="alpha/beta-Hydrolases"/>
    <property type="match status" value="1"/>
</dbReference>
<proteinExistence type="inferred from homology"/>
<dbReference type="GO" id="GO:0016787">
    <property type="term" value="F:hydrolase activity"/>
    <property type="evidence" value="ECO:0007669"/>
    <property type="project" value="UniProtKB-KW"/>
</dbReference>
<keyword evidence="2" id="KW-0719">Serine esterase</keyword>
<dbReference type="Gene3D" id="3.40.50.1820">
    <property type="entry name" value="alpha/beta hydrolase"/>
    <property type="match status" value="1"/>
</dbReference>
<comment type="caution">
    <text evidence="9">The sequence shown here is derived from an EMBL/GenBank/DDBJ whole genome shotgun (WGS) entry which is preliminary data.</text>
</comment>
<evidence type="ECO:0000256" key="6">
    <source>
        <dbReference type="ARBA" id="ARBA00022837"/>
    </source>
</evidence>
<dbReference type="PANTHER" id="PTHR33938:SF15">
    <property type="entry name" value="FERULOYL ESTERASE B-RELATED"/>
    <property type="match status" value="1"/>
</dbReference>
<accession>A0ABW4I1H6</accession>
<name>A0ABW4I1H6_9SPHN</name>
<organism evidence="9 10">
    <name type="scientific">Sphingomonas tabacisoli</name>
    <dbReference type="NCBI Taxonomy" id="2249466"/>
    <lineage>
        <taxon>Bacteria</taxon>
        <taxon>Pseudomonadati</taxon>
        <taxon>Pseudomonadota</taxon>
        <taxon>Alphaproteobacteria</taxon>
        <taxon>Sphingomonadales</taxon>
        <taxon>Sphingomonadaceae</taxon>
        <taxon>Sphingomonas</taxon>
    </lineage>
</organism>
<evidence type="ECO:0000256" key="8">
    <source>
        <dbReference type="SAM" id="MobiDB-lite"/>
    </source>
</evidence>
<gene>
    <name evidence="9" type="ORF">ACFSCW_05820</name>
</gene>
<feature type="region of interest" description="Disordered" evidence="8">
    <location>
        <begin position="419"/>
        <end position="438"/>
    </location>
</feature>
<evidence type="ECO:0000256" key="4">
    <source>
        <dbReference type="ARBA" id="ARBA00022729"/>
    </source>
</evidence>
<sequence length="438" mass="46603">MLSVVALAAASVGDRCAALSAQSSPTLEIVSAESEAGTCRVTGFAYPLPGARVGFELRLPESGWTGRYVQLGTGGFAGTLFPETIAVEAQRGNAAAMTDSGHQGDRMSAAWAAGNPQAVRDYGFTSIKATSDAAYRLIRAYYGRPARWRYFVGCSNGGRQALTAAQSYPDDWDGILAGSPANPWTEQLYRFASLQHALAGLGAQSLIPKLPAIQQAALASCAPGTVRKGVATDPRLCSFRPETAGLAPSEITAVRTIIDAGYEPTSAAQPDGWARWILGAGAGQIAFAEQAFRYLLQDSPRWTLADFDAASARQAAQRWSGTLDVAPDFRRFRAKGGKIISYFGWADSLIAPRLALDFFHRAQPAPDYYRLFMIPGMGHCQGGVGPVDFGQSADAPARSPDPRYDVRAALVAWVEHGQPPDSLTAVGKDDQAALKPVR</sequence>
<keyword evidence="7" id="KW-1015">Disulfide bond</keyword>
<keyword evidence="5 9" id="KW-0378">Hydrolase</keyword>
<keyword evidence="4" id="KW-0732">Signal</keyword>